<evidence type="ECO:0000256" key="2">
    <source>
        <dbReference type="ARBA" id="ARBA00022730"/>
    </source>
</evidence>
<dbReference type="GO" id="GO:0003735">
    <property type="term" value="F:structural constituent of ribosome"/>
    <property type="evidence" value="ECO:0007669"/>
    <property type="project" value="UniProtKB-UniRule"/>
</dbReference>
<keyword evidence="4 9" id="KW-0689">Ribosomal protein</keyword>
<dbReference type="Gene3D" id="2.40.30.10">
    <property type="entry name" value="Translation factors"/>
    <property type="match status" value="1"/>
</dbReference>
<dbReference type="InterPro" id="IPR019928">
    <property type="entry name" value="Ribosomal_uL3_arc"/>
</dbReference>
<evidence type="ECO:0000313" key="11">
    <source>
        <dbReference type="Proteomes" id="UP000276741"/>
    </source>
</evidence>
<dbReference type="InterPro" id="IPR009000">
    <property type="entry name" value="Transl_B-barrel_sf"/>
</dbReference>
<dbReference type="InterPro" id="IPR044892">
    <property type="entry name" value="Ribosomal_L3_dom_3_arc_sf"/>
</dbReference>
<dbReference type="Gene3D" id="3.30.1430.10">
    <property type="match status" value="1"/>
</dbReference>
<evidence type="ECO:0000256" key="3">
    <source>
        <dbReference type="ARBA" id="ARBA00022884"/>
    </source>
</evidence>
<evidence type="ECO:0000256" key="4">
    <source>
        <dbReference type="ARBA" id="ARBA00022980"/>
    </source>
</evidence>
<dbReference type="GO" id="GO:0019843">
    <property type="term" value="F:rRNA binding"/>
    <property type="evidence" value="ECO:0007669"/>
    <property type="project" value="UniProtKB-KW"/>
</dbReference>
<dbReference type="GO" id="GO:0006412">
    <property type="term" value="P:translation"/>
    <property type="evidence" value="ECO:0007669"/>
    <property type="project" value="UniProtKB-UniRule"/>
</dbReference>
<dbReference type="Proteomes" id="UP000616143">
    <property type="component" value="Unassembled WGS sequence"/>
</dbReference>
<keyword evidence="5" id="KW-0687">Ribonucleoprotein</keyword>
<evidence type="ECO:0000256" key="5">
    <source>
        <dbReference type="ARBA" id="ARBA00023274"/>
    </source>
</evidence>
<reference evidence="9" key="3">
    <citation type="journal article" date="2019" name="BMC Res. Notes">
        <title>Complete genome sequence of the Sulfodiicoccus acidiphilus strain HS-1T, the first crenarchaeon that lacks polB3, isolated from an acidic hot spring in Ohwaku-dani, Hakone, Japan.</title>
        <authorList>
            <person name="Sakai H.D."/>
            <person name="Kurosawa N."/>
        </authorList>
    </citation>
    <scope>NUCLEOTIDE SEQUENCE</scope>
    <source>
        <strain evidence="9">HS-1</strain>
    </source>
</reference>
<protein>
    <recommendedName>
        <fullName evidence="6 7">50S ribosomal protein L3</fullName>
    </recommendedName>
</protein>
<comment type="similarity">
    <text evidence="1">Belongs to the universal ribosomal protein uL3 family.</text>
</comment>
<sequence>MLLGFVGYKAGMTHVFMIDDRPNSPNLGKEIFVPVTVIETPPLIPLAVRGYTIDGRGELQALTEYWIKPPKELDIKRKIFSFNYSETRARESLDELSSKLERMKVLRVVAATQPRLVPGLGKKRPDVVEIQVTGGQLKAQLDYVLSLLGKPLEVKDVLKEGQLVDLIGVSKGKGFQGAIKRFGVMELPRWHKHRKGSRKVGTRGPSPGTPSYTPQPGQLGYFRRTEFNKRILKISNNVEEVNPKGGFISYGLVRNWYVLIEGSVIGTKKRPIFMRYPIRPTWEPRSIPQFTYVSTLSKQGVGI</sequence>
<keyword evidence="11" id="KW-1185">Reference proteome</keyword>
<keyword evidence="2" id="KW-0699">rRNA-binding</keyword>
<reference evidence="10" key="1">
    <citation type="journal article" date="2014" name="Int. J. Syst. Evol. Microbiol.">
        <title>Complete genome sequence of Corynebacterium casei LMG S-19264T (=DSM 44701T), isolated from a smear-ripened cheese.</title>
        <authorList>
            <consortium name="US DOE Joint Genome Institute (JGI-PGF)"/>
            <person name="Walter F."/>
            <person name="Albersmeier A."/>
            <person name="Kalinowski J."/>
            <person name="Ruckert C."/>
        </authorList>
    </citation>
    <scope>NUCLEOTIDE SEQUENCE</scope>
    <source>
        <strain evidence="10">JCM 31740</strain>
    </source>
</reference>
<dbReference type="NCBIfam" id="NF003261">
    <property type="entry name" value="PRK04231.1"/>
    <property type="match status" value="1"/>
</dbReference>
<evidence type="ECO:0000256" key="1">
    <source>
        <dbReference type="ARBA" id="ARBA00006540"/>
    </source>
</evidence>
<evidence type="ECO:0000256" key="6">
    <source>
        <dbReference type="ARBA" id="ARBA00035457"/>
    </source>
</evidence>
<accession>A0A348B142</accession>
<dbReference type="SUPFAM" id="SSF50447">
    <property type="entry name" value="Translation proteins"/>
    <property type="match status" value="1"/>
</dbReference>
<dbReference type="GO" id="GO:0022625">
    <property type="term" value="C:cytosolic large ribosomal subunit"/>
    <property type="evidence" value="ECO:0007669"/>
    <property type="project" value="UniProtKB-UniRule"/>
</dbReference>
<dbReference type="InterPro" id="IPR019926">
    <property type="entry name" value="Ribosomal_uL3_CS"/>
</dbReference>
<dbReference type="Pfam" id="PF00297">
    <property type="entry name" value="Ribosomal_L3"/>
    <property type="match status" value="1"/>
</dbReference>
<dbReference type="PANTHER" id="PTHR11363:SF5">
    <property type="entry name" value="LARGE RIBOSOMAL SUBUNIT PROTEIN UL3"/>
    <property type="match status" value="1"/>
</dbReference>
<dbReference type="Gene3D" id="4.10.960.10">
    <property type="entry name" value="Ribosomal protein L3, domain 3"/>
    <property type="match status" value="1"/>
</dbReference>
<proteinExistence type="inferred from homology"/>
<evidence type="ECO:0000313" key="9">
    <source>
        <dbReference type="EMBL" id="BBD71894.1"/>
    </source>
</evidence>
<dbReference type="InterPro" id="IPR045077">
    <property type="entry name" value="L3_arc_euk"/>
</dbReference>
<dbReference type="KEGG" id="sacd:HS1genome_0283"/>
<dbReference type="PANTHER" id="PTHR11363">
    <property type="entry name" value="60S RIBOSOMAL PROTEIN L3-RELATED"/>
    <property type="match status" value="1"/>
</dbReference>
<evidence type="ECO:0000256" key="8">
    <source>
        <dbReference type="SAM" id="MobiDB-lite"/>
    </source>
</evidence>
<name>A0A348B142_9CREN</name>
<reference evidence="10" key="4">
    <citation type="submission" date="2020-09" db="EMBL/GenBank/DDBJ databases">
        <authorList>
            <person name="Sun Q."/>
            <person name="Ohkuma M."/>
        </authorList>
    </citation>
    <scope>NUCLEOTIDE SEQUENCE</scope>
    <source>
        <strain evidence="10">JCM 31740</strain>
    </source>
</reference>
<gene>
    <name evidence="10" type="ORF">GCM10007116_06230</name>
    <name evidence="9" type="ORF">HS1genome_0283</name>
</gene>
<reference evidence="11" key="2">
    <citation type="submission" date="2018-04" db="EMBL/GenBank/DDBJ databases">
        <title>Complete genome sequence of Sulfodiicoccus acidiphilus strain HS-1.</title>
        <authorList>
            <person name="Sakai H.D."/>
            <person name="Kurosawa N."/>
        </authorList>
    </citation>
    <scope>NUCLEOTIDE SEQUENCE [LARGE SCALE GENOMIC DNA]</scope>
    <source>
        <strain evidence="11">HS-1</strain>
    </source>
</reference>
<dbReference type="EMBL" id="BMQS01000005">
    <property type="protein sequence ID" value="GGT91267.1"/>
    <property type="molecule type" value="Genomic_DNA"/>
</dbReference>
<dbReference type="NCBIfam" id="TIGR03626">
    <property type="entry name" value="L3_arch"/>
    <property type="match status" value="1"/>
</dbReference>
<dbReference type="InterPro" id="IPR000597">
    <property type="entry name" value="Ribosomal_uL3"/>
</dbReference>
<evidence type="ECO:0000256" key="7">
    <source>
        <dbReference type="NCBIfam" id="TIGR03626"/>
    </source>
</evidence>
<feature type="region of interest" description="Disordered" evidence="8">
    <location>
        <begin position="193"/>
        <end position="217"/>
    </location>
</feature>
<dbReference type="PROSITE" id="PS00474">
    <property type="entry name" value="RIBOSOMAL_L3"/>
    <property type="match status" value="1"/>
</dbReference>
<dbReference type="EMBL" id="AP018553">
    <property type="protein sequence ID" value="BBD71894.1"/>
    <property type="molecule type" value="Genomic_DNA"/>
</dbReference>
<organism evidence="9 11">
    <name type="scientific">Sulfodiicoccus acidiphilus</name>
    <dbReference type="NCBI Taxonomy" id="1670455"/>
    <lineage>
        <taxon>Archaea</taxon>
        <taxon>Thermoproteota</taxon>
        <taxon>Thermoprotei</taxon>
        <taxon>Sulfolobales</taxon>
        <taxon>Sulfolobaceae</taxon>
        <taxon>Sulfodiicoccus</taxon>
    </lineage>
</organism>
<keyword evidence="3" id="KW-0694">RNA-binding</keyword>
<evidence type="ECO:0000313" key="10">
    <source>
        <dbReference type="EMBL" id="GGT91267.1"/>
    </source>
</evidence>
<dbReference type="Proteomes" id="UP000276741">
    <property type="component" value="Chromosome"/>
</dbReference>
<dbReference type="AlphaFoldDB" id="A0A348B142"/>